<feature type="transmembrane region" description="Helical" evidence="1">
    <location>
        <begin position="58"/>
        <end position="78"/>
    </location>
</feature>
<feature type="transmembrane region" description="Helical" evidence="1">
    <location>
        <begin position="98"/>
        <end position="118"/>
    </location>
</feature>
<keyword evidence="3" id="KW-1185">Reference proteome</keyword>
<accession>A0ABX8Z4U0</accession>
<evidence type="ECO:0000256" key="1">
    <source>
        <dbReference type="SAM" id="Phobius"/>
    </source>
</evidence>
<feature type="transmembrane region" description="Helical" evidence="1">
    <location>
        <begin position="219"/>
        <end position="239"/>
    </location>
</feature>
<feature type="transmembrane region" description="Helical" evidence="1">
    <location>
        <begin position="27"/>
        <end position="46"/>
    </location>
</feature>
<dbReference type="EMBL" id="CP081150">
    <property type="protein sequence ID" value="QZA77602.1"/>
    <property type="molecule type" value="Genomic_DNA"/>
</dbReference>
<evidence type="ECO:0000313" key="3">
    <source>
        <dbReference type="Proteomes" id="UP000825679"/>
    </source>
</evidence>
<dbReference type="Proteomes" id="UP000825679">
    <property type="component" value="Chromosome"/>
</dbReference>
<name>A0ABX8Z4U0_9NEIS</name>
<keyword evidence="1" id="KW-1133">Transmembrane helix</keyword>
<protein>
    <submittedName>
        <fullName evidence="2">Uncharacterized protein</fullName>
    </submittedName>
</protein>
<gene>
    <name evidence="2" type="ORF">K4H28_15200</name>
</gene>
<proteinExistence type="predicted"/>
<keyword evidence="1" id="KW-0812">Transmembrane</keyword>
<reference evidence="2 3" key="1">
    <citation type="submission" date="2021-08" db="EMBL/GenBank/DDBJ databases">
        <title>complete genome sequencing of Deefgea sp. D25.</title>
        <authorList>
            <person name="Bae J.-W."/>
            <person name="Gim D.-H."/>
        </authorList>
    </citation>
    <scope>NUCLEOTIDE SEQUENCE [LARGE SCALE GENOMIC DNA]</scope>
    <source>
        <strain evidence="2 3">D25</strain>
    </source>
</reference>
<dbReference type="Gene3D" id="1.25.40.180">
    <property type="match status" value="1"/>
</dbReference>
<sequence length="277" mass="31718">MKILKNLYNQRGLTPNEYLTKKSPLPLISKLIIFIALFLGSVYFFYGSFEKGKASFSFLVAVLLVLATFYLSTIANYINLSSQQCSQALDKKKKRFKLQAEILSGIALISYVGIFYNIGYSFDENNYYATEKPRHAFSTFIKNKCTEKHLTDSSNAKTDCKNLNETLTTILKKENNVSKEDLDALQHQLKTTSVNLSDQDSTQLNKLFEEMKNSYSLKINSPMIFLLPQLSPILVLWLLTLSLSRKISVALVEYFGDTLLNKKYIQFLPDFLRNLDK</sequence>
<dbReference type="RefSeq" id="WP_221005983.1">
    <property type="nucleotide sequence ID" value="NZ_CP081150.1"/>
</dbReference>
<evidence type="ECO:0000313" key="2">
    <source>
        <dbReference type="EMBL" id="QZA77602.1"/>
    </source>
</evidence>
<organism evidence="2 3">
    <name type="scientific">Deefgea tanakiae</name>
    <dbReference type="NCBI Taxonomy" id="2865840"/>
    <lineage>
        <taxon>Bacteria</taxon>
        <taxon>Pseudomonadati</taxon>
        <taxon>Pseudomonadota</taxon>
        <taxon>Betaproteobacteria</taxon>
        <taxon>Neisseriales</taxon>
        <taxon>Chitinibacteraceae</taxon>
        <taxon>Deefgea</taxon>
    </lineage>
</organism>
<keyword evidence="1" id="KW-0472">Membrane</keyword>